<keyword evidence="5" id="KW-1185">Reference proteome</keyword>
<dbReference type="Pfam" id="PF13692">
    <property type="entry name" value="Glyco_trans_1_4"/>
    <property type="match status" value="1"/>
</dbReference>
<organism evidence="4 5">
    <name type="scientific">Sphaerisporangium dianthi</name>
    <dbReference type="NCBI Taxonomy" id="1436120"/>
    <lineage>
        <taxon>Bacteria</taxon>
        <taxon>Bacillati</taxon>
        <taxon>Actinomycetota</taxon>
        <taxon>Actinomycetes</taxon>
        <taxon>Streptosporangiales</taxon>
        <taxon>Streptosporangiaceae</taxon>
        <taxon>Sphaerisporangium</taxon>
    </lineage>
</organism>
<dbReference type="InterPro" id="IPR028098">
    <property type="entry name" value="Glyco_trans_4-like_N"/>
</dbReference>
<name>A0ABV9CK02_9ACTN</name>
<gene>
    <name evidence="4" type="ORF">ACFO60_18745</name>
</gene>
<dbReference type="GO" id="GO:0016757">
    <property type="term" value="F:glycosyltransferase activity"/>
    <property type="evidence" value="ECO:0007669"/>
    <property type="project" value="UniProtKB-KW"/>
</dbReference>
<dbReference type="EMBL" id="JBHSFP010000011">
    <property type="protein sequence ID" value="MFC4532819.1"/>
    <property type="molecule type" value="Genomic_DNA"/>
</dbReference>
<evidence type="ECO:0000259" key="3">
    <source>
        <dbReference type="Pfam" id="PF13579"/>
    </source>
</evidence>
<protein>
    <submittedName>
        <fullName evidence="4">Glycosyltransferase family 4 protein</fullName>
        <ecNumber evidence="4">2.4.-.-</ecNumber>
    </submittedName>
</protein>
<dbReference type="EC" id="2.4.-.-" evidence="4"/>
<dbReference type="InterPro" id="IPR050194">
    <property type="entry name" value="Glycosyltransferase_grp1"/>
</dbReference>
<keyword evidence="1 4" id="KW-0328">Glycosyltransferase</keyword>
<dbReference type="Pfam" id="PF13579">
    <property type="entry name" value="Glyco_trans_4_4"/>
    <property type="match status" value="1"/>
</dbReference>
<comment type="caution">
    <text evidence="4">The sequence shown here is derived from an EMBL/GenBank/DDBJ whole genome shotgun (WGS) entry which is preliminary data.</text>
</comment>
<evidence type="ECO:0000313" key="4">
    <source>
        <dbReference type="EMBL" id="MFC4532819.1"/>
    </source>
</evidence>
<evidence type="ECO:0000313" key="5">
    <source>
        <dbReference type="Proteomes" id="UP001596004"/>
    </source>
</evidence>
<dbReference type="CDD" id="cd03801">
    <property type="entry name" value="GT4_PimA-like"/>
    <property type="match status" value="1"/>
</dbReference>
<sequence>MAETARRVILVLGTSTGGVGRHVRMLAAGLAREGRQVVVAGPASTDAAFGFSGVARFAQVPIAVRPRPAADARAVARLRRLVSGADVVHAHGLRAGALAALALTGRRTALVVTLHNALTTGGAIGAVFGLLERIVARRADQVLVVAPDLGERMAALGARGIAPAVVPAPPVPPAARTAAEVRAELAGAAAALLHEAAAGAGPAGTAGAGPGAAGGAAEEDWKGDRPILLTIARLAQQKGLETLLDAARGPYANGAAPLFVIAGDGPLRGELQARVDAERLPVLLLGHREDVADLLRAADAVVVPSRWEGQPLNVHEALRAARPIVATAVGGIPSMVGDAALLVPAGDAAALRAQIARLLGDRALAARLSAAAAALSLPDEQAALRSAAAAYEAAQRSARDHA</sequence>
<dbReference type="SUPFAM" id="SSF53756">
    <property type="entry name" value="UDP-Glycosyltransferase/glycogen phosphorylase"/>
    <property type="match status" value="1"/>
</dbReference>
<evidence type="ECO:0000256" key="1">
    <source>
        <dbReference type="ARBA" id="ARBA00022676"/>
    </source>
</evidence>
<keyword evidence="2 4" id="KW-0808">Transferase</keyword>
<dbReference type="Proteomes" id="UP001596004">
    <property type="component" value="Unassembled WGS sequence"/>
</dbReference>
<accession>A0ABV9CK02</accession>
<proteinExistence type="predicted"/>
<reference evidence="5" key="1">
    <citation type="journal article" date="2019" name="Int. J. Syst. Evol. Microbiol.">
        <title>The Global Catalogue of Microorganisms (GCM) 10K type strain sequencing project: providing services to taxonomists for standard genome sequencing and annotation.</title>
        <authorList>
            <consortium name="The Broad Institute Genomics Platform"/>
            <consortium name="The Broad Institute Genome Sequencing Center for Infectious Disease"/>
            <person name="Wu L."/>
            <person name="Ma J."/>
        </authorList>
    </citation>
    <scope>NUCLEOTIDE SEQUENCE [LARGE SCALE GENOMIC DNA]</scope>
    <source>
        <strain evidence="5">CGMCC 4.7132</strain>
    </source>
</reference>
<dbReference type="PANTHER" id="PTHR45947">
    <property type="entry name" value="SULFOQUINOVOSYL TRANSFERASE SQD2"/>
    <property type="match status" value="1"/>
</dbReference>
<feature type="domain" description="Glycosyltransferase subfamily 4-like N-terminal" evidence="3">
    <location>
        <begin position="17"/>
        <end position="167"/>
    </location>
</feature>
<dbReference type="Gene3D" id="3.40.50.2000">
    <property type="entry name" value="Glycogen Phosphorylase B"/>
    <property type="match status" value="2"/>
</dbReference>
<evidence type="ECO:0000256" key="2">
    <source>
        <dbReference type="ARBA" id="ARBA00022679"/>
    </source>
</evidence>
<dbReference type="PANTHER" id="PTHR45947:SF3">
    <property type="entry name" value="SULFOQUINOVOSYL TRANSFERASE SQD2"/>
    <property type="match status" value="1"/>
</dbReference>
<dbReference type="RefSeq" id="WP_380841700.1">
    <property type="nucleotide sequence ID" value="NZ_JBHSFP010000011.1"/>
</dbReference>